<protein>
    <recommendedName>
        <fullName evidence="3">DUF2642 domain-containing protein</fullName>
    </recommendedName>
</protein>
<gene>
    <name evidence="1" type="ORF">HMI46_23520</name>
</gene>
<proteinExistence type="predicted"/>
<reference evidence="1 2" key="1">
    <citation type="submission" date="2020-05" db="EMBL/GenBank/DDBJ databases">
        <title>Whole genome sequencing and identification of novel metabolites from Paenibacillus alvei strain JR949.</title>
        <authorList>
            <person name="Rajendhran J."/>
            <person name="Sree Pranav P."/>
            <person name="Mahalakshmi B."/>
            <person name="Karthikeyan R."/>
        </authorList>
    </citation>
    <scope>NUCLEOTIDE SEQUENCE [LARGE SCALE GENOMIC DNA]</scope>
    <source>
        <strain evidence="1 2">JR949</strain>
    </source>
</reference>
<name>A0AAP7A5U3_PAEAL</name>
<dbReference type="AlphaFoldDB" id="A0AAP7A5U3"/>
<sequence length="71" mass="8353">MMEEAVLDSYRQEGTLVRVVRDMLEINDVRGYVVAWDDESVMIRKRNRRVVKLSRTYAIQSANEPRIVPEV</sequence>
<dbReference type="Proteomes" id="UP000552038">
    <property type="component" value="Unassembled WGS sequence"/>
</dbReference>
<evidence type="ECO:0008006" key="3">
    <source>
        <dbReference type="Google" id="ProtNLM"/>
    </source>
</evidence>
<organism evidence="1 2">
    <name type="scientific">Paenibacillus alvei</name>
    <name type="common">Bacillus alvei</name>
    <dbReference type="NCBI Taxonomy" id="44250"/>
    <lineage>
        <taxon>Bacteria</taxon>
        <taxon>Bacillati</taxon>
        <taxon>Bacillota</taxon>
        <taxon>Bacilli</taxon>
        <taxon>Bacillales</taxon>
        <taxon>Paenibacillaceae</taxon>
        <taxon>Paenibacillus</taxon>
    </lineage>
</organism>
<evidence type="ECO:0000313" key="2">
    <source>
        <dbReference type="Proteomes" id="UP000552038"/>
    </source>
</evidence>
<dbReference type="RefSeq" id="WP_163977916.1">
    <property type="nucleotide sequence ID" value="NZ_JABFOR010000046.1"/>
</dbReference>
<dbReference type="EMBL" id="JABFOR010000046">
    <property type="protein sequence ID" value="NOJ73498.1"/>
    <property type="molecule type" value="Genomic_DNA"/>
</dbReference>
<comment type="caution">
    <text evidence="1">The sequence shown here is derived from an EMBL/GenBank/DDBJ whole genome shotgun (WGS) entry which is preliminary data.</text>
</comment>
<evidence type="ECO:0000313" key="1">
    <source>
        <dbReference type="EMBL" id="NOJ73498.1"/>
    </source>
</evidence>
<accession>A0AAP7A5U3</accession>